<reference evidence="6" key="1">
    <citation type="journal article" date="2019" name="Curr. Biol.">
        <title>Genome Sequence of Striga asiatica Provides Insight into the Evolution of Plant Parasitism.</title>
        <authorList>
            <person name="Yoshida S."/>
            <person name="Kim S."/>
            <person name="Wafula E.K."/>
            <person name="Tanskanen J."/>
            <person name="Kim Y.M."/>
            <person name="Honaas L."/>
            <person name="Yang Z."/>
            <person name="Spallek T."/>
            <person name="Conn C.E."/>
            <person name="Ichihashi Y."/>
            <person name="Cheong K."/>
            <person name="Cui S."/>
            <person name="Der J.P."/>
            <person name="Gundlach H."/>
            <person name="Jiao Y."/>
            <person name="Hori C."/>
            <person name="Ishida J.K."/>
            <person name="Kasahara H."/>
            <person name="Kiba T."/>
            <person name="Kim M.S."/>
            <person name="Koo N."/>
            <person name="Laohavisit A."/>
            <person name="Lee Y.H."/>
            <person name="Lumba S."/>
            <person name="McCourt P."/>
            <person name="Mortimer J.C."/>
            <person name="Mutuku J.M."/>
            <person name="Nomura T."/>
            <person name="Sasaki-Sekimoto Y."/>
            <person name="Seto Y."/>
            <person name="Wang Y."/>
            <person name="Wakatake T."/>
            <person name="Sakakibara H."/>
            <person name="Demura T."/>
            <person name="Yamaguchi S."/>
            <person name="Yoneyama K."/>
            <person name="Manabe R.I."/>
            <person name="Nelson D.C."/>
            <person name="Schulman A.H."/>
            <person name="Timko M.P."/>
            <person name="dePamphilis C.W."/>
            <person name="Choi D."/>
            <person name="Shirasu K."/>
        </authorList>
    </citation>
    <scope>NUCLEOTIDE SEQUENCE [LARGE SCALE GENOMIC DNA]</scope>
    <source>
        <strain evidence="6">cv. UVA1</strain>
    </source>
</reference>
<protein>
    <recommendedName>
        <fullName evidence="2">ATP-dependent Clp protease proteolytic subunit</fullName>
    </recommendedName>
</protein>
<dbReference type="AlphaFoldDB" id="A0A5A7QFK3"/>
<dbReference type="GO" id="GO:0004252">
    <property type="term" value="F:serine-type endopeptidase activity"/>
    <property type="evidence" value="ECO:0007669"/>
    <property type="project" value="InterPro"/>
</dbReference>
<dbReference type="GO" id="GO:0009532">
    <property type="term" value="C:plastid stroma"/>
    <property type="evidence" value="ECO:0007669"/>
    <property type="project" value="UniProtKB-ARBA"/>
</dbReference>
<dbReference type="Pfam" id="PF00574">
    <property type="entry name" value="CLP_protease"/>
    <property type="match status" value="1"/>
</dbReference>
<feature type="region of interest" description="Disordered" evidence="3">
    <location>
        <begin position="78"/>
        <end position="103"/>
    </location>
</feature>
<evidence type="ECO:0000256" key="2">
    <source>
        <dbReference type="RuleBase" id="RU003567"/>
    </source>
</evidence>
<sequence length="326" mass="35796">MANCLRMTTAPSVSCFSSSSLSSPKRRNFCVINCSKLPPINPRDPFQSKLDSGLVEATAEYLNQLGYVLKDLVERSDSYSDSYSGSYSDDDRDPRPESPPPDLESMILDDRIIFLGMPLVSAVTELIVAQFLYLQYDSEAPIQLFINSSGTARADGEVVGLEHEGFAIYDTMMQIKNEIQTLNLALAMGHSCLFLAAGTKGKRFSLPYSKACIQQPRALPSGLAPSSDVLVHAREAKINTDNFIRVFAGHTGNSEETVANAIAKGPYYMDTEKAIEFGVIDKLYYGSPKKKAKPTRKTIVMGSGATRALAIQEHIRKQNNQGEEDN</sequence>
<evidence type="ECO:0000256" key="4">
    <source>
        <dbReference type="SAM" id="Phobius"/>
    </source>
</evidence>
<evidence type="ECO:0000313" key="6">
    <source>
        <dbReference type="Proteomes" id="UP000325081"/>
    </source>
</evidence>
<keyword evidence="5" id="KW-0378">Hydrolase</keyword>
<evidence type="ECO:0000313" key="5">
    <source>
        <dbReference type="EMBL" id="GER43758.1"/>
    </source>
</evidence>
<keyword evidence="4" id="KW-1133">Transmembrane helix</keyword>
<dbReference type="Gene3D" id="3.90.226.10">
    <property type="entry name" value="2-enoyl-CoA Hydratase, Chain A, domain 1"/>
    <property type="match status" value="1"/>
</dbReference>
<dbReference type="EMBL" id="BKCP01006737">
    <property type="protein sequence ID" value="GER43758.1"/>
    <property type="molecule type" value="Genomic_DNA"/>
</dbReference>
<keyword evidence="5" id="KW-0645">Protease</keyword>
<comment type="caution">
    <text evidence="5">The sequence shown here is derived from an EMBL/GenBank/DDBJ whole genome shotgun (WGS) entry which is preliminary data.</text>
</comment>
<dbReference type="Proteomes" id="UP000325081">
    <property type="component" value="Unassembled WGS sequence"/>
</dbReference>
<dbReference type="PANTHER" id="PTHR10381:SF6">
    <property type="entry name" value="ATP-DEPENDENT CLP PROTEASE PROTEOLYTIC SUBUNIT-RELATED PROTEIN 3, CHLOROPLASTIC"/>
    <property type="match status" value="1"/>
</dbReference>
<dbReference type="GO" id="GO:0051117">
    <property type="term" value="F:ATPase binding"/>
    <property type="evidence" value="ECO:0007669"/>
    <property type="project" value="TreeGrafter"/>
</dbReference>
<accession>A0A5A7QFK3</accession>
<dbReference type="PANTHER" id="PTHR10381">
    <property type="entry name" value="ATP-DEPENDENT CLP PROTEASE PROTEOLYTIC SUBUNIT"/>
    <property type="match status" value="1"/>
</dbReference>
<dbReference type="SUPFAM" id="SSF52096">
    <property type="entry name" value="ClpP/crotonase"/>
    <property type="match status" value="1"/>
</dbReference>
<dbReference type="GO" id="GO:0009368">
    <property type="term" value="C:endopeptidase Clp complex"/>
    <property type="evidence" value="ECO:0007669"/>
    <property type="project" value="TreeGrafter"/>
</dbReference>
<proteinExistence type="inferred from homology"/>
<evidence type="ECO:0000256" key="3">
    <source>
        <dbReference type="SAM" id="MobiDB-lite"/>
    </source>
</evidence>
<organism evidence="5 6">
    <name type="scientific">Striga asiatica</name>
    <name type="common">Asiatic witchweed</name>
    <name type="synonym">Buchnera asiatica</name>
    <dbReference type="NCBI Taxonomy" id="4170"/>
    <lineage>
        <taxon>Eukaryota</taxon>
        <taxon>Viridiplantae</taxon>
        <taxon>Streptophyta</taxon>
        <taxon>Embryophyta</taxon>
        <taxon>Tracheophyta</taxon>
        <taxon>Spermatophyta</taxon>
        <taxon>Magnoliopsida</taxon>
        <taxon>eudicotyledons</taxon>
        <taxon>Gunneridae</taxon>
        <taxon>Pentapetalae</taxon>
        <taxon>asterids</taxon>
        <taxon>lamiids</taxon>
        <taxon>Lamiales</taxon>
        <taxon>Orobanchaceae</taxon>
        <taxon>Buchnereae</taxon>
        <taxon>Striga</taxon>
    </lineage>
</organism>
<feature type="transmembrane region" description="Helical" evidence="4">
    <location>
        <begin position="112"/>
        <end position="133"/>
    </location>
</feature>
<comment type="similarity">
    <text evidence="1 2">Belongs to the peptidase S14 family.</text>
</comment>
<keyword evidence="4" id="KW-0812">Transmembrane</keyword>
<dbReference type="PRINTS" id="PR00127">
    <property type="entry name" value="CLPPROTEASEP"/>
</dbReference>
<dbReference type="InterPro" id="IPR023562">
    <property type="entry name" value="ClpP/TepA"/>
</dbReference>
<dbReference type="InterPro" id="IPR001907">
    <property type="entry name" value="ClpP"/>
</dbReference>
<dbReference type="GO" id="GO:0004176">
    <property type="term" value="F:ATP-dependent peptidase activity"/>
    <property type="evidence" value="ECO:0007669"/>
    <property type="project" value="InterPro"/>
</dbReference>
<dbReference type="OrthoDB" id="2017408at2759"/>
<evidence type="ECO:0000256" key="1">
    <source>
        <dbReference type="ARBA" id="ARBA00007039"/>
    </source>
</evidence>
<keyword evidence="4" id="KW-0472">Membrane</keyword>
<dbReference type="InterPro" id="IPR029045">
    <property type="entry name" value="ClpP/crotonase-like_dom_sf"/>
</dbReference>
<gene>
    <name evidence="5" type="ORF">STAS_20629</name>
</gene>
<keyword evidence="6" id="KW-1185">Reference proteome</keyword>
<name>A0A5A7QFK3_STRAF</name>
<dbReference type="CDD" id="cd07017">
    <property type="entry name" value="S14_ClpP_2"/>
    <property type="match status" value="1"/>
</dbReference>
<dbReference type="GO" id="GO:0006515">
    <property type="term" value="P:protein quality control for misfolded or incompletely synthesized proteins"/>
    <property type="evidence" value="ECO:0007669"/>
    <property type="project" value="TreeGrafter"/>
</dbReference>